<dbReference type="AlphaFoldDB" id="A0A094QV55"/>
<protein>
    <submittedName>
        <fullName evidence="2">Uncharacterized protein</fullName>
    </submittedName>
</protein>
<feature type="region of interest" description="Disordered" evidence="1">
    <location>
        <begin position="1"/>
        <end position="23"/>
    </location>
</feature>
<sequence>MLIQRMSERVEDQKMTGRPPKPIEQKKLIGTYRPGRTLLDPNNTELERAIELPKPLQPLSEAGLNFWGSVWGAGVNWISPKTDIHLVQLVAEQFDERAKLRNLVETGGVPRDRSGLRELEKQITGNLAALGLNPSDRARLGFAVVKTESQLDAFFRSVESRRAEQS</sequence>
<accession>A0A094QV55</accession>
<proteinExistence type="predicted"/>
<reference evidence="2" key="1">
    <citation type="submission" date="2014-06" db="EMBL/GenBank/DDBJ databases">
        <title>Key roles for freshwater Actinobacteria revealed by deep metagenomic sequencing.</title>
        <authorList>
            <person name="Ghai R."/>
            <person name="Mizuno C.M."/>
            <person name="Picazo A."/>
            <person name="Camacho A."/>
            <person name="Rodriguez-Valera F."/>
        </authorList>
    </citation>
    <scope>NUCLEOTIDE SEQUENCE</scope>
</reference>
<gene>
    <name evidence="2" type="ORF">GM51_8880</name>
</gene>
<dbReference type="EMBL" id="JNSL01000047">
    <property type="protein sequence ID" value="KGA18211.1"/>
    <property type="molecule type" value="Genomic_DNA"/>
</dbReference>
<evidence type="ECO:0000256" key="1">
    <source>
        <dbReference type="SAM" id="MobiDB-lite"/>
    </source>
</evidence>
<organism evidence="2">
    <name type="scientific">freshwater metagenome</name>
    <dbReference type="NCBI Taxonomy" id="449393"/>
    <lineage>
        <taxon>unclassified sequences</taxon>
        <taxon>metagenomes</taxon>
        <taxon>ecological metagenomes</taxon>
    </lineage>
</organism>
<name>A0A094QV55_9ZZZZ</name>
<comment type="caution">
    <text evidence="2">The sequence shown here is derived from an EMBL/GenBank/DDBJ whole genome shotgun (WGS) entry which is preliminary data.</text>
</comment>
<evidence type="ECO:0000313" key="2">
    <source>
        <dbReference type="EMBL" id="KGA18211.1"/>
    </source>
</evidence>